<dbReference type="AlphaFoldDB" id="A0AA88CYN4"/>
<reference evidence="1" key="1">
    <citation type="submission" date="2023-07" db="EMBL/GenBank/DDBJ databases">
        <title>draft genome sequence of fig (Ficus carica).</title>
        <authorList>
            <person name="Takahashi T."/>
            <person name="Nishimura K."/>
        </authorList>
    </citation>
    <scope>NUCLEOTIDE SEQUENCE</scope>
</reference>
<protein>
    <submittedName>
        <fullName evidence="1">Uncharacterized protein</fullName>
    </submittedName>
</protein>
<sequence length="115" mass="11507">MEEAGEFPAAGEAELAVELSGVVEAENAVGLLGEELLGAEEEAEGGVAVEDAFEGGDSVGLGLDELGSGALLFLALLLQFFGGFGDEEGSGEMGSEYGVWVGIGIGIGVLERGRG</sequence>
<comment type="caution">
    <text evidence="1">The sequence shown here is derived from an EMBL/GenBank/DDBJ whole genome shotgun (WGS) entry which is preliminary data.</text>
</comment>
<organism evidence="1 2">
    <name type="scientific">Ficus carica</name>
    <name type="common">Common fig</name>
    <dbReference type="NCBI Taxonomy" id="3494"/>
    <lineage>
        <taxon>Eukaryota</taxon>
        <taxon>Viridiplantae</taxon>
        <taxon>Streptophyta</taxon>
        <taxon>Embryophyta</taxon>
        <taxon>Tracheophyta</taxon>
        <taxon>Spermatophyta</taxon>
        <taxon>Magnoliopsida</taxon>
        <taxon>eudicotyledons</taxon>
        <taxon>Gunneridae</taxon>
        <taxon>Pentapetalae</taxon>
        <taxon>rosids</taxon>
        <taxon>fabids</taxon>
        <taxon>Rosales</taxon>
        <taxon>Moraceae</taxon>
        <taxon>Ficeae</taxon>
        <taxon>Ficus</taxon>
    </lineage>
</organism>
<gene>
    <name evidence="1" type="ORF">TIFTF001_045617</name>
</gene>
<dbReference type="EMBL" id="BTGU01004090">
    <property type="protein sequence ID" value="GMN22179.1"/>
    <property type="molecule type" value="Genomic_DNA"/>
</dbReference>
<name>A0AA88CYN4_FICCA</name>
<evidence type="ECO:0000313" key="2">
    <source>
        <dbReference type="Proteomes" id="UP001187192"/>
    </source>
</evidence>
<dbReference type="Proteomes" id="UP001187192">
    <property type="component" value="Unassembled WGS sequence"/>
</dbReference>
<keyword evidence="2" id="KW-1185">Reference proteome</keyword>
<accession>A0AA88CYN4</accession>
<proteinExistence type="predicted"/>
<evidence type="ECO:0000313" key="1">
    <source>
        <dbReference type="EMBL" id="GMN22179.1"/>
    </source>
</evidence>